<dbReference type="InterPro" id="IPR016188">
    <property type="entry name" value="PurM-like_N"/>
</dbReference>
<dbReference type="Pfam" id="PF00586">
    <property type="entry name" value="AIRS"/>
    <property type="match status" value="1"/>
</dbReference>
<dbReference type="Pfam" id="PF02769">
    <property type="entry name" value="AIRS_C"/>
    <property type="match status" value="1"/>
</dbReference>
<accession>B1ZQV5</accession>
<organism evidence="4 5">
    <name type="scientific">Opitutus terrae (strain DSM 11246 / JCM 15787 / PB90-1)</name>
    <dbReference type="NCBI Taxonomy" id="452637"/>
    <lineage>
        <taxon>Bacteria</taxon>
        <taxon>Pseudomonadati</taxon>
        <taxon>Verrucomicrobiota</taxon>
        <taxon>Opitutia</taxon>
        <taxon>Opitutales</taxon>
        <taxon>Opitutaceae</taxon>
        <taxon>Opitutus</taxon>
    </lineage>
</organism>
<dbReference type="Proteomes" id="UP000007013">
    <property type="component" value="Chromosome"/>
</dbReference>
<evidence type="ECO:0000259" key="3">
    <source>
        <dbReference type="Pfam" id="PF02769"/>
    </source>
</evidence>
<dbReference type="Gene3D" id="3.30.1330.10">
    <property type="entry name" value="PurM-like, N-terminal domain"/>
    <property type="match status" value="1"/>
</dbReference>
<dbReference type="STRING" id="452637.Oter_4582"/>
<dbReference type="GO" id="GO:0004642">
    <property type="term" value="F:phosphoribosylformylglycinamidine synthase activity"/>
    <property type="evidence" value="ECO:0007669"/>
    <property type="project" value="InterPro"/>
</dbReference>
<dbReference type="GO" id="GO:0006189">
    <property type="term" value="P:'de novo' IMP biosynthetic process"/>
    <property type="evidence" value="ECO:0007669"/>
    <property type="project" value="InterPro"/>
</dbReference>
<feature type="domain" description="PurM-like N-terminal" evidence="2">
    <location>
        <begin position="166"/>
        <end position="251"/>
    </location>
</feature>
<dbReference type="eggNOG" id="COG0046">
    <property type="taxonomic scope" value="Bacteria"/>
</dbReference>
<evidence type="ECO:0000259" key="2">
    <source>
        <dbReference type="Pfam" id="PF00586"/>
    </source>
</evidence>
<feature type="domain" description="PurM-like C-terminal" evidence="3">
    <location>
        <begin position="267"/>
        <end position="409"/>
    </location>
</feature>
<dbReference type="SUPFAM" id="SSF56042">
    <property type="entry name" value="PurM C-terminal domain-like"/>
    <property type="match status" value="1"/>
</dbReference>
<dbReference type="AlphaFoldDB" id="B1ZQV5"/>
<protein>
    <submittedName>
        <fullName evidence="4">AIR synthase related protein domain protein</fullName>
    </submittedName>
</protein>
<dbReference type="InterPro" id="IPR010918">
    <property type="entry name" value="PurM-like_C_dom"/>
</dbReference>
<dbReference type="InterPro" id="IPR010074">
    <property type="entry name" value="PRibForGlyAmidine_synth_PurL"/>
</dbReference>
<dbReference type="OrthoDB" id="9804441at2"/>
<dbReference type="PANTHER" id="PTHR43555:SF1">
    <property type="entry name" value="PHOSPHORIBOSYLFORMYLGLYCINAMIDINE SYNTHASE SUBUNIT PURL"/>
    <property type="match status" value="1"/>
</dbReference>
<sequence>MKLRFFVAPPKLALASELVGSAPQLEAVGFTGLVQPPAESTLTIDLAASASPEAEDAVRKLAEACAGLARVGASVRCELVKEPAADTPALVQEAVAVAPAAAFHDLDGARVHEALPKVLAHVAQHRWPAASRGVAGELGGDVALLRGNAGTGGKLIAAAPARAARFVALDPERGAQIAVVERLRALVGAGAMPRAVQAHVFVPEALTLPALARLGDILQGLAEACAYFELGLTGVPLTGGAELGLQVAAIGVVAEEKHVTRAVVQEAGENLVLLGEAPHELGGSHFVAAVHGLQTGPVPELDLAAEKRLNKTLLALIKGGVLMAVRHVAGGGLLGTAAAMLLAAPRVLGAKLDVTPLGGARADALLFGESQGRVLVAVAASRVGTVLTEAQIRGVPAVLVGEVTETATLNLKTRSLATEWSVADLRATAGS</sequence>
<dbReference type="EMBL" id="CP001032">
    <property type="protein sequence ID" value="ACB77853.1"/>
    <property type="molecule type" value="Genomic_DNA"/>
</dbReference>
<name>B1ZQV5_OPITP</name>
<dbReference type="PANTHER" id="PTHR43555">
    <property type="entry name" value="PHOSPHORIBOSYLFORMYLGLYCINAMIDINE SYNTHASE SUBUNIT PURL"/>
    <property type="match status" value="1"/>
</dbReference>
<dbReference type="Gene3D" id="3.90.650.10">
    <property type="entry name" value="PurM-like C-terminal domain"/>
    <property type="match status" value="1"/>
</dbReference>
<proteinExistence type="predicted"/>
<keyword evidence="1" id="KW-0963">Cytoplasm</keyword>
<reference evidence="4 5" key="1">
    <citation type="journal article" date="2011" name="J. Bacteriol.">
        <title>Genome sequence of the verrucomicrobium Opitutus terrae PB90-1, an abundant inhabitant of rice paddy soil ecosystems.</title>
        <authorList>
            <person name="van Passel M.W."/>
            <person name="Kant R."/>
            <person name="Palva A."/>
            <person name="Copeland A."/>
            <person name="Lucas S."/>
            <person name="Lapidus A."/>
            <person name="Glavina del Rio T."/>
            <person name="Pitluck S."/>
            <person name="Goltsman E."/>
            <person name="Clum A."/>
            <person name="Sun H."/>
            <person name="Schmutz J."/>
            <person name="Larimer F.W."/>
            <person name="Land M.L."/>
            <person name="Hauser L."/>
            <person name="Kyrpides N."/>
            <person name="Mikhailova N."/>
            <person name="Richardson P.P."/>
            <person name="Janssen P.H."/>
            <person name="de Vos W.M."/>
            <person name="Smidt H."/>
        </authorList>
    </citation>
    <scope>NUCLEOTIDE SEQUENCE [LARGE SCALE GENOMIC DNA]</scope>
    <source>
        <strain evidence="5">DSM 11246 / JCM 15787 / PB90-1</strain>
    </source>
</reference>
<dbReference type="InterPro" id="IPR036676">
    <property type="entry name" value="PurM-like_C_sf"/>
</dbReference>
<dbReference type="HOGENOM" id="CLU_635907_0_0_0"/>
<evidence type="ECO:0000313" key="5">
    <source>
        <dbReference type="Proteomes" id="UP000007013"/>
    </source>
</evidence>
<dbReference type="InterPro" id="IPR036921">
    <property type="entry name" value="PurM-like_N_sf"/>
</dbReference>
<evidence type="ECO:0000256" key="1">
    <source>
        <dbReference type="ARBA" id="ARBA00022490"/>
    </source>
</evidence>
<dbReference type="RefSeq" id="WP_012377367.1">
    <property type="nucleotide sequence ID" value="NC_010571.1"/>
</dbReference>
<dbReference type="KEGG" id="ote:Oter_4582"/>
<gene>
    <name evidence="4" type="ordered locus">Oter_4582</name>
</gene>
<dbReference type="SUPFAM" id="SSF55326">
    <property type="entry name" value="PurM N-terminal domain-like"/>
    <property type="match status" value="1"/>
</dbReference>
<evidence type="ECO:0000313" key="4">
    <source>
        <dbReference type="EMBL" id="ACB77853.1"/>
    </source>
</evidence>
<keyword evidence="5" id="KW-1185">Reference proteome</keyword>